<evidence type="ECO:0000313" key="12">
    <source>
        <dbReference type="EMBL" id="TVM16379.1"/>
    </source>
</evidence>
<dbReference type="EC" id="2.7.13.3" evidence="2"/>
<dbReference type="Pfam" id="PF13426">
    <property type="entry name" value="PAS_9"/>
    <property type="match status" value="1"/>
</dbReference>
<dbReference type="CDD" id="cd16922">
    <property type="entry name" value="HATPase_EvgS-ArcB-TorS-like"/>
    <property type="match status" value="1"/>
</dbReference>
<dbReference type="Proteomes" id="UP000448292">
    <property type="component" value="Unassembled WGS sequence"/>
</dbReference>
<dbReference type="Pfam" id="PF00512">
    <property type="entry name" value="HisKA"/>
    <property type="match status" value="1"/>
</dbReference>
<organism evidence="12 13">
    <name type="scientific">Oceanidesulfovibrio indonesiensis</name>
    <dbReference type="NCBI Taxonomy" id="54767"/>
    <lineage>
        <taxon>Bacteria</taxon>
        <taxon>Pseudomonadati</taxon>
        <taxon>Thermodesulfobacteriota</taxon>
        <taxon>Desulfovibrionia</taxon>
        <taxon>Desulfovibrionales</taxon>
        <taxon>Desulfovibrionaceae</taxon>
        <taxon>Oceanidesulfovibrio</taxon>
    </lineage>
</organism>
<dbReference type="InterPro" id="IPR036890">
    <property type="entry name" value="HATPase_C_sf"/>
</dbReference>
<keyword evidence="8" id="KW-0175">Coiled coil</keyword>
<sequence>MRLPIHVWRPTLQRRRPRNSNSSMRRRSDQTPPCPAPDTLRDKLIGLGERSIRKSYYPELQRRIFELERFRALLDQSNEAIFLASAESGLVVDCNYSASRLLGRPPEEINDKPFSSILRPITEAQIDRRLAKVGDSSRLLDAIETDVEREDGIVPVEFSLRIVRMGEETYVVAVARDITDRKRAEEELAAMNRRLEELVEERTLDLEAKARELESANRRLQQLDALKSSFLSAVSHDLRTPLTSIQGFAKIIERDFNRTFRGMVAGDLHTKRRAKRIGDNLSIINEETQRLTRLISDLLDISKIESGTIVWKDELIELAALAERAVDSVRFKAASQRSRLKTEIPPKLPLLEADPDRIMQVLINLLDNAIKFSPGGTVQLRAHEDNEGRSIRISVEDTGPGIPENELSAIFETFHQARHGDAMPKGVDRGTGLGLSICRQIVEHYGGAIWAESVLGHGATFHVRLPAAACWSQKACDMSA</sequence>
<dbReference type="Gene3D" id="3.30.450.20">
    <property type="entry name" value="PAS domain"/>
    <property type="match status" value="1"/>
</dbReference>
<dbReference type="NCBIfam" id="TIGR00229">
    <property type="entry name" value="sensory_box"/>
    <property type="match status" value="1"/>
</dbReference>
<evidence type="ECO:0000256" key="9">
    <source>
        <dbReference type="SAM" id="MobiDB-lite"/>
    </source>
</evidence>
<accession>A0A7M3MCZ8</accession>
<feature type="domain" description="PAS" evidence="11">
    <location>
        <begin position="66"/>
        <end position="137"/>
    </location>
</feature>
<dbReference type="Pfam" id="PF02518">
    <property type="entry name" value="HATPase_c"/>
    <property type="match status" value="1"/>
</dbReference>
<keyword evidence="5 12" id="KW-0418">Kinase</keyword>
<dbReference type="InterPro" id="IPR050736">
    <property type="entry name" value="Sensor_HK_Regulatory"/>
</dbReference>
<evidence type="ECO:0000313" key="13">
    <source>
        <dbReference type="Proteomes" id="UP000448292"/>
    </source>
</evidence>
<keyword evidence="6" id="KW-0902">Two-component regulatory system</keyword>
<keyword evidence="3" id="KW-0597">Phosphoprotein</keyword>
<dbReference type="InterPro" id="IPR036097">
    <property type="entry name" value="HisK_dim/P_sf"/>
</dbReference>
<dbReference type="SUPFAM" id="SSF55874">
    <property type="entry name" value="ATPase domain of HSP90 chaperone/DNA topoisomerase II/histidine kinase"/>
    <property type="match status" value="1"/>
</dbReference>
<dbReference type="FunFam" id="1.10.287.130:FF:000001">
    <property type="entry name" value="Two-component sensor histidine kinase"/>
    <property type="match status" value="1"/>
</dbReference>
<keyword evidence="7" id="KW-0472">Membrane</keyword>
<proteinExistence type="predicted"/>
<dbReference type="PANTHER" id="PTHR43711:SF30">
    <property type="entry name" value="HISTIDINE KINASE"/>
    <property type="match status" value="1"/>
</dbReference>
<feature type="coiled-coil region" evidence="8">
    <location>
        <begin position="174"/>
        <end position="226"/>
    </location>
</feature>
<dbReference type="SMART" id="SM00091">
    <property type="entry name" value="PAS"/>
    <property type="match status" value="1"/>
</dbReference>
<evidence type="ECO:0000256" key="1">
    <source>
        <dbReference type="ARBA" id="ARBA00000085"/>
    </source>
</evidence>
<dbReference type="CDD" id="cd00130">
    <property type="entry name" value="PAS"/>
    <property type="match status" value="1"/>
</dbReference>
<dbReference type="CDD" id="cd00082">
    <property type="entry name" value="HisKA"/>
    <property type="match status" value="1"/>
</dbReference>
<comment type="caution">
    <text evidence="12">The sequence shown here is derived from an EMBL/GenBank/DDBJ whole genome shotgun (WGS) entry which is preliminary data.</text>
</comment>
<dbReference type="SUPFAM" id="SSF47384">
    <property type="entry name" value="Homodimeric domain of signal transducing histidine kinase"/>
    <property type="match status" value="1"/>
</dbReference>
<dbReference type="InterPro" id="IPR005467">
    <property type="entry name" value="His_kinase_dom"/>
</dbReference>
<dbReference type="SMART" id="SM00388">
    <property type="entry name" value="HisKA"/>
    <property type="match status" value="1"/>
</dbReference>
<dbReference type="InterPro" id="IPR003594">
    <property type="entry name" value="HATPase_dom"/>
</dbReference>
<reference evidence="12 13" key="1">
    <citation type="submission" date="2018-06" db="EMBL/GenBank/DDBJ databases">
        <title>Complete genome of Desulfovibrio indonesiensis P37SLT.</title>
        <authorList>
            <person name="Crispim J.S."/>
            <person name="Vidigal P.M.P."/>
            <person name="Silva L.C.F."/>
            <person name="Laguardia C.N."/>
            <person name="Araujo L.C."/>
            <person name="Dias R.S."/>
            <person name="Sousa M.P."/>
            <person name="Paula S.O."/>
            <person name="Silva C."/>
        </authorList>
    </citation>
    <scope>NUCLEOTIDE SEQUENCE [LARGE SCALE GENOMIC DNA]</scope>
    <source>
        <strain evidence="12 13">P37SLT</strain>
    </source>
</reference>
<evidence type="ECO:0000259" key="10">
    <source>
        <dbReference type="PROSITE" id="PS50109"/>
    </source>
</evidence>
<dbReference type="GO" id="GO:0000155">
    <property type="term" value="F:phosphorelay sensor kinase activity"/>
    <property type="evidence" value="ECO:0007669"/>
    <property type="project" value="InterPro"/>
</dbReference>
<dbReference type="Gene3D" id="3.30.565.10">
    <property type="entry name" value="Histidine kinase-like ATPase, C-terminal domain"/>
    <property type="match status" value="1"/>
</dbReference>
<keyword evidence="13" id="KW-1185">Reference proteome</keyword>
<dbReference type="PROSITE" id="PS50112">
    <property type="entry name" value="PAS"/>
    <property type="match status" value="1"/>
</dbReference>
<evidence type="ECO:0000256" key="3">
    <source>
        <dbReference type="ARBA" id="ARBA00022553"/>
    </source>
</evidence>
<evidence type="ECO:0000256" key="2">
    <source>
        <dbReference type="ARBA" id="ARBA00012438"/>
    </source>
</evidence>
<dbReference type="SMART" id="SM00387">
    <property type="entry name" value="HATPase_c"/>
    <property type="match status" value="1"/>
</dbReference>
<dbReference type="Gene3D" id="1.10.287.130">
    <property type="match status" value="1"/>
</dbReference>
<dbReference type="PANTHER" id="PTHR43711">
    <property type="entry name" value="TWO-COMPONENT HISTIDINE KINASE"/>
    <property type="match status" value="1"/>
</dbReference>
<feature type="domain" description="Histidine kinase" evidence="10">
    <location>
        <begin position="233"/>
        <end position="469"/>
    </location>
</feature>
<dbReference type="InterPro" id="IPR004358">
    <property type="entry name" value="Sig_transdc_His_kin-like_C"/>
</dbReference>
<name>A0A7M3MCZ8_9BACT</name>
<feature type="region of interest" description="Disordered" evidence="9">
    <location>
        <begin position="9"/>
        <end position="41"/>
    </location>
</feature>
<gene>
    <name evidence="12" type="ORF">DPQ33_12205</name>
</gene>
<evidence type="ECO:0000256" key="7">
    <source>
        <dbReference type="ARBA" id="ARBA00023136"/>
    </source>
</evidence>
<evidence type="ECO:0000256" key="5">
    <source>
        <dbReference type="ARBA" id="ARBA00022777"/>
    </source>
</evidence>
<dbReference type="AlphaFoldDB" id="A0A7M3MCZ8"/>
<protein>
    <recommendedName>
        <fullName evidence="2">histidine kinase</fullName>
        <ecNumber evidence="2">2.7.13.3</ecNumber>
    </recommendedName>
</protein>
<evidence type="ECO:0000256" key="6">
    <source>
        <dbReference type="ARBA" id="ARBA00023012"/>
    </source>
</evidence>
<evidence type="ECO:0000259" key="11">
    <source>
        <dbReference type="PROSITE" id="PS50112"/>
    </source>
</evidence>
<dbReference type="InterPro" id="IPR000014">
    <property type="entry name" value="PAS"/>
</dbReference>
<evidence type="ECO:0000256" key="8">
    <source>
        <dbReference type="SAM" id="Coils"/>
    </source>
</evidence>
<dbReference type="PRINTS" id="PR00344">
    <property type="entry name" value="BCTRLSENSOR"/>
</dbReference>
<dbReference type="FunFam" id="3.30.565.10:FF:000006">
    <property type="entry name" value="Sensor histidine kinase WalK"/>
    <property type="match status" value="1"/>
</dbReference>
<keyword evidence="4" id="KW-0808">Transferase</keyword>
<dbReference type="InterPro" id="IPR003661">
    <property type="entry name" value="HisK_dim/P_dom"/>
</dbReference>
<dbReference type="OrthoDB" id="9762798at2"/>
<dbReference type="SUPFAM" id="SSF55785">
    <property type="entry name" value="PYP-like sensor domain (PAS domain)"/>
    <property type="match status" value="1"/>
</dbReference>
<evidence type="ECO:0000256" key="4">
    <source>
        <dbReference type="ARBA" id="ARBA00022679"/>
    </source>
</evidence>
<dbReference type="PROSITE" id="PS50109">
    <property type="entry name" value="HIS_KIN"/>
    <property type="match status" value="1"/>
</dbReference>
<dbReference type="EMBL" id="QMIE01000011">
    <property type="protein sequence ID" value="TVM16379.1"/>
    <property type="molecule type" value="Genomic_DNA"/>
</dbReference>
<comment type="catalytic activity">
    <reaction evidence="1">
        <text>ATP + protein L-histidine = ADP + protein N-phospho-L-histidine.</text>
        <dbReference type="EC" id="2.7.13.3"/>
    </reaction>
</comment>
<dbReference type="InterPro" id="IPR035965">
    <property type="entry name" value="PAS-like_dom_sf"/>
</dbReference>